<feature type="domain" description="Amidohydrolase-related" evidence="7">
    <location>
        <begin position="51"/>
        <end position="431"/>
    </location>
</feature>
<dbReference type="Pfam" id="PF01979">
    <property type="entry name" value="Amidohydro_1"/>
    <property type="match status" value="1"/>
</dbReference>
<gene>
    <name evidence="6" type="primary">allB</name>
    <name evidence="8" type="ORF">BA724_15935</name>
</gene>
<dbReference type="InterPro" id="IPR032466">
    <property type="entry name" value="Metal_Hydrolase"/>
</dbReference>
<dbReference type="SUPFAM" id="SSF51338">
    <property type="entry name" value="Composite domain of metallo-dependent hydrolases"/>
    <property type="match status" value="1"/>
</dbReference>
<comment type="subunit">
    <text evidence="1 6">Homotetramer.</text>
</comment>
<evidence type="ECO:0000256" key="2">
    <source>
        <dbReference type="ARBA" id="ARBA00022631"/>
    </source>
</evidence>
<feature type="binding site" evidence="6">
    <location>
        <position position="59"/>
    </location>
    <ligand>
        <name>Zn(2+)</name>
        <dbReference type="ChEBI" id="CHEBI:29105"/>
        <label>1</label>
    </ligand>
</feature>
<dbReference type="GO" id="GO:0006145">
    <property type="term" value="P:purine nucleobase catabolic process"/>
    <property type="evidence" value="ECO:0007669"/>
    <property type="project" value="TreeGrafter"/>
</dbReference>
<sequence length="456" mass="48773">MYDLIIRNGTVVTSSSAQKADIGVQNGVIEEVSTTIRIDAKKEIDATGLHIFPGAVDVHVHFSEPGRAEWEGFRTGSRMLASGGITTFADMPLNGIPSTIDKAALLQKAAIGEEKSLVDFALWGGLVPGNLGELEGLAGAGAMAFKAFMSPTGNAEFEAVGDLDLLEGMKRIAELGKVIALHAESGPVTTFLAEQKRRAGRVGADDYLATRPISTEVEAVERAIYYATLTGCPLHFVHISSAEAVSVIQNARAEGVNVTLETCPHYLLLSHDTLKEKGAVAKCAPPLREKPDQAKLRKVMKMGKIDFLTSDHSPCTPDLKEMKNGSFLDAWGGISGGGQTLLAAIRFVKEEDIPLTTVAKWTAEKPAERFGLAQRKGRIAPGMDADFAIVSMEQPHVVTPDNFYAKHPISVYMDETFPASVQSVYVRGREVFTSGTGPAEGASGKWQVDVVGPPVL</sequence>
<dbReference type="AlphaFoldDB" id="A0A1E7DSL6"/>
<proteinExistence type="inferred from homology"/>
<dbReference type="GO" id="GO:0004038">
    <property type="term" value="F:allantoinase activity"/>
    <property type="evidence" value="ECO:0007669"/>
    <property type="project" value="UniProtKB-UniRule"/>
</dbReference>
<evidence type="ECO:0000259" key="7">
    <source>
        <dbReference type="Pfam" id="PF01979"/>
    </source>
</evidence>
<accession>A0A1E7DSL6</accession>
<keyword evidence="5 6" id="KW-0862">Zinc</keyword>
<dbReference type="SUPFAM" id="SSF51556">
    <property type="entry name" value="Metallo-dependent hydrolases"/>
    <property type="match status" value="1"/>
</dbReference>
<dbReference type="GO" id="GO:0008270">
    <property type="term" value="F:zinc ion binding"/>
    <property type="evidence" value="ECO:0007669"/>
    <property type="project" value="InterPro"/>
</dbReference>
<comment type="catalytic activity">
    <reaction evidence="6">
        <text>(S)-allantoin + H2O = allantoate + H(+)</text>
        <dbReference type="Rhea" id="RHEA:17029"/>
        <dbReference type="ChEBI" id="CHEBI:15377"/>
        <dbReference type="ChEBI" id="CHEBI:15378"/>
        <dbReference type="ChEBI" id="CHEBI:15678"/>
        <dbReference type="ChEBI" id="CHEBI:17536"/>
        <dbReference type="EC" id="3.5.2.5"/>
    </reaction>
</comment>
<dbReference type="HAMAP" id="MF_01645">
    <property type="entry name" value="Hydantoinase"/>
    <property type="match status" value="1"/>
</dbReference>
<dbReference type="GO" id="GO:0005737">
    <property type="term" value="C:cytoplasm"/>
    <property type="evidence" value="ECO:0007669"/>
    <property type="project" value="TreeGrafter"/>
</dbReference>
<dbReference type="PANTHER" id="PTHR43668:SF4">
    <property type="entry name" value="ALLANTOINASE"/>
    <property type="match status" value="1"/>
</dbReference>
<dbReference type="Gene3D" id="3.20.20.140">
    <property type="entry name" value="Metal-dependent hydrolases"/>
    <property type="match status" value="1"/>
</dbReference>
<organism evidence="8 9">
    <name type="scientific">Domibacillus iocasae</name>
    <dbReference type="NCBI Taxonomy" id="1714016"/>
    <lineage>
        <taxon>Bacteria</taxon>
        <taxon>Bacillati</taxon>
        <taxon>Bacillota</taxon>
        <taxon>Bacilli</taxon>
        <taxon>Bacillales</taxon>
        <taxon>Bacillaceae</taxon>
        <taxon>Domibacillus</taxon>
    </lineage>
</organism>
<dbReference type="EC" id="3.5.2.5" evidence="6"/>
<name>A0A1E7DSL6_9BACI</name>
<dbReference type="STRING" id="1714016.BA724_15935"/>
<feature type="binding site" description="via carbamate group" evidence="6">
    <location>
        <position position="146"/>
    </location>
    <ligand>
        <name>Zn(2+)</name>
        <dbReference type="ChEBI" id="CHEBI:29105"/>
        <label>2</label>
    </ligand>
</feature>
<evidence type="ECO:0000313" key="8">
    <source>
        <dbReference type="EMBL" id="OES46077.1"/>
    </source>
</evidence>
<dbReference type="InterPro" id="IPR011059">
    <property type="entry name" value="Metal-dep_hydrolase_composite"/>
</dbReference>
<dbReference type="OrthoDB" id="9765462at2"/>
<dbReference type="GO" id="GO:0000256">
    <property type="term" value="P:allantoin catabolic process"/>
    <property type="evidence" value="ECO:0007669"/>
    <property type="project" value="UniProtKB-UniRule"/>
</dbReference>
<comment type="caution">
    <text evidence="8">The sequence shown here is derived from an EMBL/GenBank/DDBJ whole genome shotgun (WGS) entry which is preliminary data.</text>
</comment>
<dbReference type="NCBIfam" id="TIGR03178">
    <property type="entry name" value="allantoinase"/>
    <property type="match status" value="1"/>
</dbReference>
<comment type="PTM">
    <text evidence="6">Carboxylation allows a single lysine to coordinate two zinc ions.</text>
</comment>
<feature type="binding site" evidence="6">
    <location>
        <position position="182"/>
    </location>
    <ligand>
        <name>Zn(2+)</name>
        <dbReference type="ChEBI" id="CHEBI:29105"/>
        <label>2</label>
    </ligand>
</feature>
<dbReference type="PANTHER" id="PTHR43668">
    <property type="entry name" value="ALLANTOINASE"/>
    <property type="match status" value="1"/>
</dbReference>
<dbReference type="InterPro" id="IPR006680">
    <property type="entry name" value="Amidohydro-rel"/>
</dbReference>
<dbReference type="EMBL" id="MAMP01000006">
    <property type="protein sequence ID" value="OES46077.1"/>
    <property type="molecule type" value="Genomic_DNA"/>
</dbReference>
<feature type="binding site" description="via carbamate group" evidence="6">
    <location>
        <position position="146"/>
    </location>
    <ligand>
        <name>Zn(2+)</name>
        <dbReference type="ChEBI" id="CHEBI:29105"/>
        <label>1</label>
    </ligand>
</feature>
<evidence type="ECO:0000256" key="3">
    <source>
        <dbReference type="ARBA" id="ARBA00022723"/>
    </source>
</evidence>
<feature type="modified residue" description="N6-carboxylysine" evidence="6">
    <location>
        <position position="146"/>
    </location>
</feature>
<dbReference type="InterPro" id="IPR050138">
    <property type="entry name" value="DHOase/Allantoinase_Hydrolase"/>
</dbReference>
<evidence type="ECO:0000313" key="9">
    <source>
        <dbReference type="Proteomes" id="UP000095658"/>
    </source>
</evidence>
<protein>
    <recommendedName>
        <fullName evidence="6">Allantoinase</fullName>
        <ecNumber evidence="6">3.5.2.5</ecNumber>
    </recommendedName>
    <alternativeName>
        <fullName evidence="6">Allantoin-utilizing enzyme</fullName>
    </alternativeName>
</protein>
<feature type="binding site" evidence="6">
    <location>
        <position position="238"/>
    </location>
    <ligand>
        <name>Zn(2+)</name>
        <dbReference type="ChEBI" id="CHEBI:29105"/>
        <label>2</label>
    </ligand>
</feature>
<comment type="similarity">
    <text evidence="6">Belongs to the metallo-dependent hydrolases superfamily. Allantoinase family.</text>
</comment>
<keyword evidence="2 6" id="KW-0659">Purine metabolism</keyword>
<keyword evidence="4 6" id="KW-0378">Hydrolase</keyword>
<dbReference type="InterPro" id="IPR017593">
    <property type="entry name" value="Allantoinase"/>
</dbReference>
<comment type="cofactor">
    <cofactor evidence="6">
        <name>Zn(2+)</name>
        <dbReference type="ChEBI" id="CHEBI:29105"/>
    </cofactor>
    <text evidence="6">Binds 2 Zn(2+) ions per subunit.</text>
</comment>
<feature type="binding site" evidence="6">
    <location>
        <position position="311"/>
    </location>
    <ligand>
        <name>Zn(2+)</name>
        <dbReference type="ChEBI" id="CHEBI:29105"/>
        <label>1</label>
    </ligand>
</feature>
<evidence type="ECO:0000256" key="5">
    <source>
        <dbReference type="ARBA" id="ARBA00022833"/>
    </source>
</evidence>
<comment type="function">
    <text evidence="6">Catalyzes the conversion of allantoin (5-ureidohydantoin) to allantoic acid by hydrolytic cleavage of the five-member hydantoin ring.</text>
</comment>
<evidence type="ECO:0000256" key="6">
    <source>
        <dbReference type="HAMAP-Rule" id="MF_01645"/>
    </source>
</evidence>
<evidence type="ECO:0000256" key="4">
    <source>
        <dbReference type="ARBA" id="ARBA00022801"/>
    </source>
</evidence>
<evidence type="ECO:0000256" key="1">
    <source>
        <dbReference type="ARBA" id="ARBA00011881"/>
    </source>
</evidence>
<dbReference type="GO" id="GO:0050897">
    <property type="term" value="F:cobalt ion binding"/>
    <property type="evidence" value="ECO:0007669"/>
    <property type="project" value="InterPro"/>
</dbReference>
<dbReference type="InterPro" id="IPR047604">
    <property type="entry name" value="Allantoinase_bact"/>
</dbReference>
<comment type="pathway">
    <text evidence="6">Nitrogen metabolism; (S)-allantoin degradation; allantoate from (S)-allantoin: step 1/1.</text>
</comment>
<keyword evidence="9" id="KW-1185">Reference proteome</keyword>
<reference evidence="8 9" key="1">
    <citation type="submission" date="2016-06" db="EMBL/GenBank/DDBJ databases">
        <title>Domibacillus iocasae genome sequencing.</title>
        <authorList>
            <person name="Verma A."/>
            <person name="Pal Y."/>
            <person name="Ojha A.K."/>
            <person name="Krishnamurthi S."/>
        </authorList>
    </citation>
    <scope>NUCLEOTIDE SEQUENCE [LARGE SCALE GENOMIC DNA]</scope>
    <source>
        <strain evidence="8 9">DSM 29979</strain>
    </source>
</reference>
<dbReference type="RefSeq" id="WP_069937235.1">
    <property type="nucleotide sequence ID" value="NZ_MAMP01000006.1"/>
</dbReference>
<dbReference type="UniPathway" id="UPA00395">
    <property type="reaction ID" value="UER00653"/>
</dbReference>
<feature type="binding site" evidence="6">
    <location>
        <position position="61"/>
    </location>
    <ligand>
        <name>Zn(2+)</name>
        <dbReference type="ChEBI" id="CHEBI:29105"/>
        <label>1</label>
    </ligand>
</feature>
<keyword evidence="3 6" id="KW-0479">Metal-binding</keyword>
<dbReference type="Proteomes" id="UP000095658">
    <property type="component" value="Unassembled WGS sequence"/>
</dbReference>